<evidence type="ECO:0000256" key="1">
    <source>
        <dbReference type="SAM" id="Phobius"/>
    </source>
</evidence>
<dbReference type="EMBL" id="CP065647">
    <property type="protein sequence ID" value="QPR72138.1"/>
    <property type="molecule type" value="Genomic_DNA"/>
</dbReference>
<dbReference type="RefSeq" id="WP_003180778.1">
    <property type="nucleotide sequence ID" value="NZ_BEXU01000009.1"/>
</dbReference>
<dbReference type="AlphaFoldDB" id="A0A415IZK1"/>
<feature type="transmembrane region" description="Helical" evidence="1">
    <location>
        <begin position="54"/>
        <end position="71"/>
    </location>
</feature>
<reference evidence="2 5" key="2">
    <citation type="submission" date="2020-12" db="EMBL/GenBank/DDBJ databases">
        <title>FDA dAtabase for Regulatory Grade micrObial Sequences (FDA-ARGOS): Supporting development and validation of Infectious Disease Dx tests.</title>
        <authorList>
            <person name="Nelson B."/>
            <person name="Plummer A."/>
            <person name="Tallon L."/>
            <person name="Sadzewicz L."/>
            <person name="Zhao X."/>
            <person name="Boylan J."/>
            <person name="Ott S."/>
            <person name="Bowen H."/>
            <person name="Vavikolanu K."/>
            <person name="Mehta A."/>
            <person name="Aluvathingal J."/>
            <person name="Nadendla S."/>
            <person name="Myers T."/>
            <person name="Yan Y."/>
            <person name="Sichtig H."/>
        </authorList>
    </citation>
    <scope>NUCLEOTIDE SEQUENCE [LARGE SCALE GENOMIC DNA]</scope>
    <source>
        <strain evidence="2 5">FDAARGOS_923</strain>
    </source>
</reference>
<dbReference type="OMA" id="FPLNRIW"/>
<reference evidence="3 4" key="1">
    <citation type="submission" date="2019-06" db="EMBL/GenBank/DDBJ databases">
        <title>Genome sequence analysis of &gt;100 Bacillus licheniformis strains suggests intrinsic resistance to this species.</title>
        <authorList>
            <person name="Wels M."/>
            <person name="Siezen R.J."/>
            <person name="Johansen E."/>
            <person name="Stuer-Lauridsen B."/>
            <person name="Bjerre K."/>
            <person name="Nielsen B.K.K."/>
        </authorList>
    </citation>
    <scope>NUCLEOTIDE SEQUENCE [LARGE SCALE GENOMIC DNA]</scope>
    <source>
        <strain evidence="3 4">BAC-16736</strain>
    </source>
</reference>
<gene>
    <name evidence="3" type="ORF">CHCC16736_0321</name>
    <name evidence="2" type="ORF">I6G80_20345</name>
</gene>
<keyword evidence="1" id="KW-0472">Membrane</keyword>
<protein>
    <submittedName>
        <fullName evidence="3">Uncharacterized protein</fullName>
    </submittedName>
</protein>
<dbReference type="Proteomes" id="UP000595038">
    <property type="component" value="Chromosome"/>
</dbReference>
<feature type="transmembrane region" description="Helical" evidence="1">
    <location>
        <begin position="24"/>
        <end position="42"/>
    </location>
</feature>
<accession>A0A415IZK1</accession>
<evidence type="ECO:0000313" key="5">
    <source>
        <dbReference type="Proteomes" id="UP000595038"/>
    </source>
</evidence>
<evidence type="ECO:0000313" key="4">
    <source>
        <dbReference type="Proteomes" id="UP000435910"/>
    </source>
</evidence>
<keyword evidence="1" id="KW-0812">Transmembrane</keyword>
<name>A0A415IZK1_BACLI</name>
<proteinExistence type="predicted"/>
<evidence type="ECO:0000313" key="3">
    <source>
        <dbReference type="EMBL" id="TWL21858.1"/>
    </source>
</evidence>
<sequence length="111" mass="12676">MTFIILMAGLFLLIQLKRPFRRKMFGYVFLAVYLTALALYTINSAFVHFISDSLLSILAAIAVAPAACRLSEAFSGFPLNRIWTNRPYFKTGLQKRSFFSLKLYRPISIKS</sequence>
<dbReference type="EMBL" id="NILC01000030">
    <property type="protein sequence ID" value="TWL21858.1"/>
    <property type="molecule type" value="Genomic_DNA"/>
</dbReference>
<dbReference type="Proteomes" id="UP000435910">
    <property type="component" value="Unassembled WGS sequence"/>
</dbReference>
<organism evidence="3 4">
    <name type="scientific">Bacillus licheniformis</name>
    <dbReference type="NCBI Taxonomy" id="1402"/>
    <lineage>
        <taxon>Bacteria</taxon>
        <taxon>Bacillati</taxon>
        <taxon>Bacillota</taxon>
        <taxon>Bacilli</taxon>
        <taxon>Bacillales</taxon>
        <taxon>Bacillaceae</taxon>
        <taxon>Bacillus</taxon>
    </lineage>
</organism>
<keyword evidence="1" id="KW-1133">Transmembrane helix</keyword>
<evidence type="ECO:0000313" key="2">
    <source>
        <dbReference type="EMBL" id="QPR72138.1"/>
    </source>
</evidence>
<dbReference type="GeneID" id="92862105"/>